<dbReference type="SUPFAM" id="SSF53850">
    <property type="entry name" value="Periplasmic binding protein-like II"/>
    <property type="match status" value="1"/>
</dbReference>
<evidence type="ECO:0000313" key="3">
    <source>
        <dbReference type="Proteomes" id="UP000000775"/>
    </source>
</evidence>
<organism evidence="2 3">
    <name type="scientific">Helicobacter acinonychis (strain Sheeba)</name>
    <dbReference type="NCBI Taxonomy" id="382638"/>
    <lineage>
        <taxon>Bacteria</taxon>
        <taxon>Pseudomonadati</taxon>
        <taxon>Campylobacterota</taxon>
        <taxon>Epsilonproteobacteria</taxon>
        <taxon>Campylobacterales</taxon>
        <taxon>Helicobacteraceae</taxon>
        <taxon>Helicobacter</taxon>
    </lineage>
</organism>
<reference evidence="2 3" key="1">
    <citation type="journal article" date="2006" name="PLoS Genet.">
        <title>Who ate whom? Adaptive Helicobacter genomic changes that accompanied a host jump from early humans to large felines.</title>
        <authorList>
            <person name="Eppinger M."/>
            <person name="Baar C."/>
            <person name="Linz B."/>
            <person name="Raddatz G."/>
            <person name="Lanz C."/>
            <person name="Keller H."/>
            <person name="Morelli G."/>
            <person name="Gressmann H."/>
            <person name="Achtman M."/>
            <person name="Schuster S.C."/>
        </authorList>
    </citation>
    <scope>NUCLEOTIDE SEQUENCE [LARGE SCALE GENOMIC DNA]</scope>
    <source>
        <strain evidence="2 3">Sheeba</strain>
    </source>
</reference>
<dbReference type="Pfam" id="PF00496">
    <property type="entry name" value="SBP_bac_5"/>
    <property type="match status" value="1"/>
</dbReference>
<evidence type="ECO:0000259" key="1">
    <source>
        <dbReference type="Pfam" id="PF00496"/>
    </source>
</evidence>
<proteinExistence type="predicted"/>
<name>Q17Z42_HELAH</name>
<dbReference type="HOGENOM" id="CLU_2682714_0_0_7"/>
<dbReference type="AlphaFoldDB" id="Q17Z42"/>
<dbReference type="eggNOG" id="COG4166">
    <property type="taxonomic scope" value="Bacteria"/>
</dbReference>
<dbReference type="STRING" id="382638.Hac_0235"/>
<sequence length="74" mass="8880">MACKGFFNARRGIFKDKRVHETLFYAFDFEWANKNLFFSQYKRTTSFFSNSIYASPPLPSSEEKFCQPLMKKFR</sequence>
<dbReference type="KEGG" id="hac:Hac_0235"/>
<accession>Q17Z42</accession>
<feature type="domain" description="Solute-binding protein family 5" evidence="1">
    <location>
        <begin position="6"/>
        <end position="63"/>
    </location>
</feature>
<dbReference type="InterPro" id="IPR000914">
    <property type="entry name" value="SBP_5_dom"/>
</dbReference>
<evidence type="ECO:0000313" key="2">
    <source>
        <dbReference type="EMBL" id="CAJ99084.1"/>
    </source>
</evidence>
<keyword evidence="3" id="KW-1185">Reference proteome</keyword>
<protein>
    <submittedName>
        <fullName evidence="2">ABC-type oligopeptide transport system,periplasmic component 3</fullName>
    </submittedName>
</protein>
<dbReference type="Gene3D" id="3.10.105.10">
    <property type="entry name" value="Dipeptide-binding Protein, Domain 3"/>
    <property type="match status" value="1"/>
</dbReference>
<dbReference type="Proteomes" id="UP000000775">
    <property type="component" value="Chromosome"/>
</dbReference>
<dbReference type="EMBL" id="AM260522">
    <property type="protein sequence ID" value="CAJ99084.1"/>
    <property type="molecule type" value="Genomic_DNA"/>
</dbReference>
<gene>
    <name evidence="2" type="primary">oppA fragment 3</name>
    <name evidence="2" type="ordered locus">Hac_0235</name>
</gene>